<dbReference type="Proteomes" id="UP000593562">
    <property type="component" value="Unassembled WGS sequence"/>
</dbReference>
<comment type="similarity">
    <text evidence="2">Belongs to the EAF family.</text>
</comment>
<feature type="compositionally biased region" description="Low complexity" evidence="7">
    <location>
        <begin position="274"/>
        <end position="294"/>
    </location>
</feature>
<dbReference type="PANTHER" id="PTHR15970:SF13">
    <property type="entry name" value="TRANSCRIPTION ELONGATION FACTOR EAF N-TERMINAL DOMAIN-CONTAINING PROTEIN"/>
    <property type="match status" value="1"/>
</dbReference>
<proteinExistence type="inferred from homology"/>
<feature type="compositionally biased region" description="Basic and acidic residues" evidence="7">
    <location>
        <begin position="213"/>
        <end position="235"/>
    </location>
</feature>
<feature type="compositionally biased region" description="Acidic residues" evidence="7">
    <location>
        <begin position="236"/>
        <end position="249"/>
    </location>
</feature>
<reference evidence="9 10" key="1">
    <citation type="journal article" date="2020" name="Nat. Commun.">
        <title>Genome of Tripterygium wilfordii and identification of cytochrome P450 involved in triptolide biosynthesis.</title>
        <authorList>
            <person name="Tu L."/>
            <person name="Su P."/>
            <person name="Zhang Z."/>
            <person name="Gao L."/>
            <person name="Wang J."/>
            <person name="Hu T."/>
            <person name="Zhou J."/>
            <person name="Zhang Y."/>
            <person name="Zhao Y."/>
            <person name="Liu Y."/>
            <person name="Song Y."/>
            <person name="Tong Y."/>
            <person name="Lu Y."/>
            <person name="Yang J."/>
            <person name="Xu C."/>
            <person name="Jia M."/>
            <person name="Peters R.J."/>
            <person name="Huang L."/>
            <person name="Gao W."/>
        </authorList>
    </citation>
    <scope>NUCLEOTIDE SEQUENCE [LARGE SCALE GENOMIC DNA]</scope>
    <source>
        <strain evidence="10">cv. XIE 37</strain>
        <tissue evidence="9">Leaf</tissue>
    </source>
</reference>
<evidence type="ECO:0000256" key="5">
    <source>
        <dbReference type="ARBA" id="ARBA00023163"/>
    </source>
</evidence>
<dbReference type="OrthoDB" id="125903at2759"/>
<gene>
    <name evidence="9" type="ORF">HS088_TW07G00793</name>
</gene>
<evidence type="ECO:0000256" key="7">
    <source>
        <dbReference type="SAM" id="MobiDB-lite"/>
    </source>
</evidence>
<dbReference type="GO" id="GO:0006368">
    <property type="term" value="P:transcription elongation by RNA polymerase II"/>
    <property type="evidence" value="ECO:0007669"/>
    <property type="project" value="InterPro"/>
</dbReference>
<evidence type="ECO:0000313" key="9">
    <source>
        <dbReference type="EMBL" id="KAF5745210.1"/>
    </source>
</evidence>
<dbReference type="InterPro" id="IPR027093">
    <property type="entry name" value="EAF_fam"/>
</dbReference>
<dbReference type="Pfam" id="PF09816">
    <property type="entry name" value="EAF"/>
    <property type="match status" value="1"/>
</dbReference>
<feature type="region of interest" description="Disordered" evidence="7">
    <location>
        <begin position="120"/>
        <end position="143"/>
    </location>
</feature>
<comment type="caution">
    <text evidence="9">The sequence shown here is derived from an EMBL/GenBank/DDBJ whole genome shotgun (WGS) entry which is preliminary data.</text>
</comment>
<keyword evidence="10" id="KW-1185">Reference proteome</keyword>
<keyword evidence="4" id="KW-0010">Activator</keyword>
<dbReference type="EMBL" id="JAAARO010000007">
    <property type="protein sequence ID" value="KAF5745210.1"/>
    <property type="molecule type" value="Genomic_DNA"/>
</dbReference>
<evidence type="ECO:0000256" key="2">
    <source>
        <dbReference type="ARBA" id="ARBA00007798"/>
    </source>
</evidence>
<dbReference type="AlphaFoldDB" id="A0A7J7DFR1"/>
<dbReference type="GO" id="GO:0032783">
    <property type="term" value="C:super elongation complex"/>
    <property type="evidence" value="ECO:0007669"/>
    <property type="project" value="InterPro"/>
</dbReference>
<comment type="subcellular location">
    <subcellularLocation>
        <location evidence="1">Nucleus</location>
    </subcellularLocation>
</comment>
<accession>A0A7J7DFR1</accession>
<feature type="domain" description="Transcription elongation factor Eaf N-terminal" evidence="8">
    <location>
        <begin position="19"/>
        <end position="112"/>
    </location>
</feature>
<sequence>MANNAKEEPKNAPKSDQWYTLSLGPSFNDDTSNKYCTLRYEFKPASIDKTKPGSLNKNKDNRVSLEFQNNQAGKPKVAFEGCSEDHKENDAVLYFDGETFRLERLHRAFNQLRRLRLPGESAPPVESRLSPAGKASKSVNIGRSSIPPVPVEVERIDIGEPEIPGAKGAGKGVVAEFVFDQTNVSAASPGPKNDETEDHQDIDIDDLFGADSPVERNPDEQKVDGGFDINVRHDDDTDDEIADVDDSGDEADKGRNAAEALRAQMKAVEREKQTSTSSGSSASSGSGSSSSSDSEGSDGDTVNSI</sequence>
<dbReference type="FunCoup" id="A0A7J7DFR1">
    <property type="interactions" value="353"/>
</dbReference>
<keyword evidence="5" id="KW-0804">Transcription</keyword>
<feature type="compositionally biased region" description="Acidic residues" evidence="7">
    <location>
        <begin position="195"/>
        <end position="208"/>
    </location>
</feature>
<dbReference type="InParanoid" id="A0A7J7DFR1"/>
<name>A0A7J7DFR1_TRIWF</name>
<keyword evidence="3" id="KW-0805">Transcription regulation</keyword>
<dbReference type="GO" id="GO:0003711">
    <property type="term" value="F:transcription elongation factor activity"/>
    <property type="evidence" value="ECO:0007669"/>
    <property type="project" value="TreeGrafter"/>
</dbReference>
<protein>
    <submittedName>
        <fullName evidence="9">ELL-associated factor 1</fullName>
    </submittedName>
</protein>
<evidence type="ECO:0000256" key="1">
    <source>
        <dbReference type="ARBA" id="ARBA00004123"/>
    </source>
</evidence>
<evidence type="ECO:0000256" key="6">
    <source>
        <dbReference type="ARBA" id="ARBA00023242"/>
    </source>
</evidence>
<dbReference type="PANTHER" id="PTHR15970">
    <property type="entry name" value="ELL-ASSOCIATED FACTOR EAF"/>
    <property type="match status" value="1"/>
</dbReference>
<evidence type="ECO:0000256" key="4">
    <source>
        <dbReference type="ARBA" id="ARBA00023159"/>
    </source>
</evidence>
<evidence type="ECO:0000313" key="10">
    <source>
        <dbReference type="Proteomes" id="UP000593562"/>
    </source>
</evidence>
<dbReference type="InterPro" id="IPR019194">
    <property type="entry name" value="Tscrpt_elong_fac_Eaf_N"/>
</dbReference>
<evidence type="ECO:0000259" key="8">
    <source>
        <dbReference type="Pfam" id="PF09816"/>
    </source>
</evidence>
<keyword evidence="6" id="KW-0539">Nucleus</keyword>
<organism evidence="9 10">
    <name type="scientific">Tripterygium wilfordii</name>
    <name type="common">Thunder God vine</name>
    <dbReference type="NCBI Taxonomy" id="458696"/>
    <lineage>
        <taxon>Eukaryota</taxon>
        <taxon>Viridiplantae</taxon>
        <taxon>Streptophyta</taxon>
        <taxon>Embryophyta</taxon>
        <taxon>Tracheophyta</taxon>
        <taxon>Spermatophyta</taxon>
        <taxon>Magnoliopsida</taxon>
        <taxon>eudicotyledons</taxon>
        <taxon>Gunneridae</taxon>
        <taxon>Pentapetalae</taxon>
        <taxon>rosids</taxon>
        <taxon>fabids</taxon>
        <taxon>Celastrales</taxon>
        <taxon>Celastraceae</taxon>
        <taxon>Tripterygium</taxon>
    </lineage>
</organism>
<evidence type="ECO:0000256" key="3">
    <source>
        <dbReference type="ARBA" id="ARBA00023015"/>
    </source>
</evidence>
<feature type="region of interest" description="Disordered" evidence="7">
    <location>
        <begin position="184"/>
        <end position="305"/>
    </location>
</feature>